<dbReference type="InterPro" id="IPR003489">
    <property type="entry name" value="RHF/RaiA"/>
</dbReference>
<dbReference type="EMBL" id="AP026933">
    <property type="protein sequence ID" value="BDT02773.1"/>
    <property type="molecule type" value="Genomic_DNA"/>
</dbReference>
<evidence type="ECO:0008006" key="3">
    <source>
        <dbReference type="Google" id="ProtNLM"/>
    </source>
</evidence>
<dbReference type="NCBIfam" id="TIGR00741">
    <property type="entry name" value="yfiA"/>
    <property type="match status" value="1"/>
</dbReference>
<dbReference type="Proteomes" id="UP001163387">
    <property type="component" value="Chromosome"/>
</dbReference>
<sequence>MQVIVHGKNINITYEIKNAVDKNFNYLQEKYSKYIKKDMIAKVGIERNSNHTYNISVHIQLLNNNFLQCLVENHDLYVGINKTLVPLEKQLSRLKTVADKTGAESVGQFITKEILDDNSEVIIDVTENKD</sequence>
<protein>
    <recommendedName>
        <fullName evidence="3">Ribosomal subunit interface protein</fullName>
    </recommendedName>
</protein>
<evidence type="ECO:0000313" key="1">
    <source>
        <dbReference type="EMBL" id="BDT02773.1"/>
    </source>
</evidence>
<dbReference type="InterPro" id="IPR036567">
    <property type="entry name" value="RHF-like"/>
</dbReference>
<dbReference type="Pfam" id="PF02482">
    <property type="entry name" value="Ribosomal_S30AE"/>
    <property type="match status" value="1"/>
</dbReference>
<proteinExistence type="predicted"/>
<keyword evidence="2" id="KW-1185">Reference proteome</keyword>
<evidence type="ECO:0000313" key="2">
    <source>
        <dbReference type="Proteomes" id="UP001163387"/>
    </source>
</evidence>
<reference evidence="1 2" key="1">
    <citation type="journal article" date="2022" name="Front. Microbiol.">
        <title>Male-killing mechanisms vary between Spiroplasma species.</title>
        <authorList>
            <person name="Arai H."/>
            <person name="Inoue M."/>
            <person name="Kageyama D."/>
        </authorList>
    </citation>
    <scope>NUCLEOTIDE SEQUENCE [LARGE SCALE GENOMIC DNA]</scope>
    <source>
        <strain evidence="2">sHm</strain>
    </source>
</reference>
<dbReference type="Gene3D" id="3.30.160.100">
    <property type="entry name" value="Ribosome hibernation promotion factor-like"/>
    <property type="match status" value="1"/>
</dbReference>
<dbReference type="RefSeq" id="WP_174480838.1">
    <property type="nucleotide sequence ID" value="NZ_AP026933.1"/>
</dbReference>
<name>A0ABN6SVB0_9MOLU</name>
<accession>A0ABN6SVB0</accession>
<dbReference type="SUPFAM" id="SSF69754">
    <property type="entry name" value="Ribosome binding protein Y (YfiA homologue)"/>
    <property type="match status" value="1"/>
</dbReference>
<organism evidence="1 2">
    <name type="scientific">Spiroplasma ixodetis</name>
    <dbReference type="NCBI Taxonomy" id="2141"/>
    <lineage>
        <taxon>Bacteria</taxon>
        <taxon>Bacillati</taxon>
        <taxon>Mycoplasmatota</taxon>
        <taxon>Mollicutes</taxon>
        <taxon>Entomoplasmatales</taxon>
        <taxon>Spiroplasmataceae</taxon>
        <taxon>Spiroplasma</taxon>
    </lineage>
</organism>
<gene>
    <name evidence="1" type="ORF">SHM_04190</name>
</gene>